<dbReference type="RefSeq" id="WP_086487307.1">
    <property type="nucleotide sequence ID" value="NZ_MSLT01000006.1"/>
</dbReference>
<gene>
    <name evidence="2" type="ORF">TPSD3_04120</name>
</gene>
<name>A0A251XCD3_9GAMM</name>
<protein>
    <recommendedName>
        <fullName evidence="1">Ysc84 actin-binding domain-containing protein</fullName>
    </recommendedName>
</protein>
<dbReference type="InterPro" id="IPR051702">
    <property type="entry name" value="SH3_domain_YSC84-like"/>
</dbReference>
<evidence type="ECO:0000313" key="3">
    <source>
        <dbReference type="Proteomes" id="UP000194798"/>
    </source>
</evidence>
<dbReference type="InterPro" id="IPR007461">
    <property type="entry name" value="Ysc84_actin-binding"/>
</dbReference>
<evidence type="ECO:0000259" key="1">
    <source>
        <dbReference type="Pfam" id="PF04366"/>
    </source>
</evidence>
<evidence type="ECO:0000313" key="2">
    <source>
        <dbReference type="EMBL" id="OUD15706.1"/>
    </source>
</evidence>
<accession>A0A251XCD3</accession>
<dbReference type="CDD" id="cd11524">
    <property type="entry name" value="SYLF"/>
    <property type="match status" value="1"/>
</dbReference>
<proteinExistence type="predicted"/>
<dbReference type="Proteomes" id="UP000194798">
    <property type="component" value="Unassembled WGS sequence"/>
</dbReference>
<feature type="domain" description="Ysc84 actin-binding" evidence="1">
    <location>
        <begin position="101"/>
        <end position="222"/>
    </location>
</feature>
<dbReference type="GO" id="GO:0035091">
    <property type="term" value="F:phosphatidylinositol binding"/>
    <property type="evidence" value="ECO:0007669"/>
    <property type="project" value="TreeGrafter"/>
</dbReference>
<dbReference type="EMBL" id="MSLT01000006">
    <property type="protein sequence ID" value="OUD15706.1"/>
    <property type="molecule type" value="Genomic_DNA"/>
</dbReference>
<keyword evidence="3" id="KW-1185">Reference proteome</keyword>
<organism evidence="2 3">
    <name type="scientific">Thioflexithrix psekupsensis</name>
    <dbReference type="NCBI Taxonomy" id="1570016"/>
    <lineage>
        <taxon>Bacteria</taxon>
        <taxon>Pseudomonadati</taxon>
        <taxon>Pseudomonadota</taxon>
        <taxon>Gammaproteobacteria</taxon>
        <taxon>Thiotrichales</taxon>
        <taxon>Thioflexithrix</taxon>
    </lineage>
</organism>
<dbReference type="PANTHER" id="PTHR15629:SF2">
    <property type="entry name" value="SH3 DOMAIN-CONTAINING YSC84-LIKE PROTEIN 1"/>
    <property type="match status" value="1"/>
</dbReference>
<sequence>MRAIILLSVLILCAFILPINTNAQNLSHEESRLEDALAIFEESMLEERVPASLLKQAEAIIIMPTIVRLALGIGGNVGRGVLLVRDAQNGWSAPVFLTLGGGSAGLQAGINVSNVILLFMSKESVSNVLNGHVTLGADLGLTAGPVGAGSEIGTDFHSEIYAYSRSKGLYAGLALAGSVIKIDHDANANLYGRYLRPADIFIAGSNLTVSPSVFRLKQMLNHYSF</sequence>
<comment type="caution">
    <text evidence="2">The sequence shown here is derived from an EMBL/GenBank/DDBJ whole genome shotgun (WGS) entry which is preliminary data.</text>
</comment>
<reference evidence="2 3" key="1">
    <citation type="submission" date="2016-12" db="EMBL/GenBank/DDBJ databases">
        <title>Thioflexothrix psekupsii D3 genome sequencing and assembly.</title>
        <authorList>
            <person name="Fomenkov A."/>
            <person name="Vincze T."/>
            <person name="Grabovich M."/>
            <person name="Anton B.P."/>
            <person name="Dubinina G."/>
            <person name="Orlova M."/>
            <person name="Belousova E."/>
            <person name="Roberts R.J."/>
        </authorList>
    </citation>
    <scope>NUCLEOTIDE SEQUENCE [LARGE SCALE GENOMIC DNA]</scope>
    <source>
        <strain evidence="2">D3</strain>
    </source>
</reference>
<dbReference type="AlphaFoldDB" id="A0A251XCD3"/>
<dbReference type="OrthoDB" id="9782434at2"/>
<dbReference type="PANTHER" id="PTHR15629">
    <property type="entry name" value="SH3YL1 PROTEIN"/>
    <property type="match status" value="1"/>
</dbReference>
<dbReference type="Pfam" id="PF04366">
    <property type="entry name" value="Ysc84"/>
    <property type="match status" value="1"/>
</dbReference>